<dbReference type="EMBL" id="MSIE01000006">
    <property type="protein sequence ID" value="OLF18672.1"/>
    <property type="molecule type" value="Genomic_DNA"/>
</dbReference>
<dbReference type="RefSeq" id="WP_075124402.1">
    <property type="nucleotide sequence ID" value="NZ_MSIE01000006.1"/>
</dbReference>
<accession>A0A1Q8CWF4</accession>
<feature type="region of interest" description="Disordered" evidence="1">
    <location>
        <begin position="67"/>
        <end position="86"/>
    </location>
</feature>
<dbReference type="AlphaFoldDB" id="A0A1Q8CWF4"/>
<dbReference type="Proteomes" id="UP000185596">
    <property type="component" value="Unassembled WGS sequence"/>
</dbReference>
<gene>
    <name evidence="3" type="ORF">BU204_05270</name>
</gene>
<keyword evidence="2" id="KW-0812">Transmembrane</keyword>
<reference evidence="3 4" key="1">
    <citation type="submission" date="2016-12" db="EMBL/GenBank/DDBJ databases">
        <title>The draft genome sequence of Actinophytocola sp. 11-183.</title>
        <authorList>
            <person name="Wang W."/>
            <person name="Yuan L."/>
        </authorList>
    </citation>
    <scope>NUCLEOTIDE SEQUENCE [LARGE SCALE GENOMIC DNA]</scope>
    <source>
        <strain evidence="3 4">11-183</strain>
    </source>
</reference>
<dbReference type="STRING" id="1912961.BU204_05270"/>
<evidence type="ECO:0000313" key="4">
    <source>
        <dbReference type="Proteomes" id="UP000185596"/>
    </source>
</evidence>
<comment type="caution">
    <text evidence="3">The sequence shown here is derived from an EMBL/GenBank/DDBJ whole genome shotgun (WGS) entry which is preliminary data.</text>
</comment>
<protein>
    <submittedName>
        <fullName evidence="3">Uncharacterized protein</fullName>
    </submittedName>
</protein>
<feature type="transmembrane region" description="Helical" evidence="2">
    <location>
        <begin position="177"/>
        <end position="198"/>
    </location>
</feature>
<organism evidence="3 4">
    <name type="scientific">Actinophytocola xanthii</name>
    <dbReference type="NCBI Taxonomy" id="1912961"/>
    <lineage>
        <taxon>Bacteria</taxon>
        <taxon>Bacillati</taxon>
        <taxon>Actinomycetota</taxon>
        <taxon>Actinomycetes</taxon>
        <taxon>Pseudonocardiales</taxon>
        <taxon>Pseudonocardiaceae</taxon>
    </lineage>
</organism>
<keyword evidence="2" id="KW-1133">Transmembrane helix</keyword>
<dbReference type="OrthoDB" id="9958798at2"/>
<evidence type="ECO:0000313" key="3">
    <source>
        <dbReference type="EMBL" id="OLF18672.1"/>
    </source>
</evidence>
<sequence>MKALSRLASPAGFALVLLLFLLLPFLSVSCDVPGMGKIGADYTGAHLALGDEPEAQVPPELADLGEELQSGDGAESGDGESQPPPDPGVQVLAIVTAVLMAAGIATVLISRTRTRLLGAAGVAALAGALVVVTQVVGQSNLTEQLRENARELGDVEGEGGLGSSPDDLIGEMIHTEVGFWLSLVGLVLIALVSLAFVVKDKIFTRPAGAGAPPPHGGGQSWMGGTPPAGGRPAGPPPPAGPAAPTEPDGGAVSVPPTGPAAGTTAVDISPAHGTAGERPPAAGSGENTQTEGPKAGDK</sequence>
<name>A0A1Q8CWF4_9PSEU</name>
<evidence type="ECO:0000256" key="1">
    <source>
        <dbReference type="SAM" id="MobiDB-lite"/>
    </source>
</evidence>
<dbReference type="PROSITE" id="PS51257">
    <property type="entry name" value="PROKAR_LIPOPROTEIN"/>
    <property type="match status" value="1"/>
</dbReference>
<feature type="compositionally biased region" description="Low complexity" evidence="1">
    <location>
        <begin position="242"/>
        <end position="251"/>
    </location>
</feature>
<feature type="transmembrane region" description="Helical" evidence="2">
    <location>
        <begin position="89"/>
        <end position="109"/>
    </location>
</feature>
<keyword evidence="2" id="KW-0472">Membrane</keyword>
<keyword evidence="4" id="KW-1185">Reference proteome</keyword>
<feature type="region of interest" description="Disordered" evidence="1">
    <location>
        <begin position="205"/>
        <end position="298"/>
    </location>
</feature>
<feature type="transmembrane region" description="Helical" evidence="2">
    <location>
        <begin position="116"/>
        <end position="136"/>
    </location>
</feature>
<evidence type="ECO:0000256" key="2">
    <source>
        <dbReference type="SAM" id="Phobius"/>
    </source>
</evidence>
<proteinExistence type="predicted"/>